<evidence type="ECO:0000256" key="2">
    <source>
        <dbReference type="ARBA" id="ARBA00004141"/>
    </source>
</evidence>
<feature type="transmembrane region" description="Helical" evidence="11">
    <location>
        <begin position="317"/>
        <end position="338"/>
    </location>
</feature>
<dbReference type="PROSITE" id="PS50106">
    <property type="entry name" value="PDZ"/>
    <property type="match status" value="1"/>
</dbReference>
<dbReference type="InterPro" id="IPR041489">
    <property type="entry name" value="PDZ_6"/>
</dbReference>
<comment type="similarity">
    <text evidence="3">Belongs to the peptidase M50B family.</text>
</comment>
<evidence type="ECO:0000313" key="13">
    <source>
        <dbReference type="EMBL" id="GDY30590.1"/>
    </source>
</evidence>
<dbReference type="CDD" id="cd06163">
    <property type="entry name" value="S2P-M50_PDZ_RseP-like"/>
    <property type="match status" value="1"/>
</dbReference>
<dbReference type="InterPro" id="IPR036034">
    <property type="entry name" value="PDZ_sf"/>
</dbReference>
<comment type="cofactor">
    <cofactor evidence="1">
        <name>Zn(2+)</name>
        <dbReference type="ChEBI" id="CHEBI:29105"/>
    </cofactor>
</comment>
<evidence type="ECO:0000256" key="4">
    <source>
        <dbReference type="ARBA" id="ARBA00022670"/>
    </source>
</evidence>
<comment type="subcellular location">
    <subcellularLocation>
        <location evidence="2">Membrane</location>
        <topology evidence="2">Multi-pass membrane protein</topology>
    </subcellularLocation>
</comment>
<dbReference type="PANTHER" id="PTHR42837:SF2">
    <property type="entry name" value="MEMBRANE METALLOPROTEASE ARASP2, CHLOROPLASTIC-RELATED"/>
    <property type="match status" value="1"/>
</dbReference>
<feature type="domain" description="PDZ" evidence="12">
    <location>
        <begin position="157"/>
        <end position="207"/>
    </location>
</feature>
<organism evidence="13 14">
    <name type="scientific">Gandjariella thermophila</name>
    <dbReference type="NCBI Taxonomy" id="1931992"/>
    <lineage>
        <taxon>Bacteria</taxon>
        <taxon>Bacillati</taxon>
        <taxon>Actinomycetota</taxon>
        <taxon>Actinomycetes</taxon>
        <taxon>Pseudonocardiales</taxon>
        <taxon>Pseudonocardiaceae</taxon>
        <taxon>Gandjariella</taxon>
    </lineage>
</organism>
<proteinExistence type="inferred from homology"/>
<feature type="transmembrane region" description="Helical" evidence="11">
    <location>
        <begin position="380"/>
        <end position="401"/>
    </location>
</feature>
<dbReference type="GO" id="GO:0006508">
    <property type="term" value="P:proteolysis"/>
    <property type="evidence" value="ECO:0007669"/>
    <property type="project" value="UniProtKB-KW"/>
</dbReference>
<dbReference type="OrthoDB" id="9782003at2"/>
<keyword evidence="4 13" id="KW-0645">Protease</keyword>
<dbReference type="Pfam" id="PF17820">
    <property type="entry name" value="PDZ_6"/>
    <property type="match status" value="1"/>
</dbReference>
<dbReference type="Proteomes" id="UP000298860">
    <property type="component" value="Unassembled WGS sequence"/>
</dbReference>
<dbReference type="EMBL" id="BJFL01000008">
    <property type="protein sequence ID" value="GDY30590.1"/>
    <property type="molecule type" value="Genomic_DNA"/>
</dbReference>
<evidence type="ECO:0000256" key="9">
    <source>
        <dbReference type="ARBA" id="ARBA00023049"/>
    </source>
</evidence>
<dbReference type="GO" id="GO:0004222">
    <property type="term" value="F:metalloendopeptidase activity"/>
    <property type="evidence" value="ECO:0007669"/>
    <property type="project" value="InterPro"/>
</dbReference>
<evidence type="ECO:0000256" key="10">
    <source>
        <dbReference type="ARBA" id="ARBA00023136"/>
    </source>
</evidence>
<keyword evidence="6" id="KW-0378">Hydrolase</keyword>
<dbReference type="SUPFAM" id="SSF50156">
    <property type="entry name" value="PDZ domain-like"/>
    <property type="match status" value="1"/>
</dbReference>
<evidence type="ECO:0000256" key="7">
    <source>
        <dbReference type="ARBA" id="ARBA00022833"/>
    </source>
</evidence>
<dbReference type="InterPro" id="IPR008915">
    <property type="entry name" value="Peptidase_M50"/>
</dbReference>
<keyword evidence="5 11" id="KW-0812">Transmembrane</keyword>
<evidence type="ECO:0000256" key="3">
    <source>
        <dbReference type="ARBA" id="ARBA00007931"/>
    </source>
</evidence>
<dbReference type="AlphaFoldDB" id="A0A4D4J693"/>
<evidence type="ECO:0000256" key="8">
    <source>
        <dbReference type="ARBA" id="ARBA00022989"/>
    </source>
</evidence>
<keyword evidence="14" id="KW-1185">Reference proteome</keyword>
<accession>A0A4D4J693</accession>
<keyword evidence="9" id="KW-0482">Metalloprotease</keyword>
<keyword evidence="8 11" id="KW-1133">Transmembrane helix</keyword>
<dbReference type="Gene3D" id="2.30.42.10">
    <property type="match status" value="1"/>
</dbReference>
<keyword evidence="7" id="KW-0862">Zinc</keyword>
<name>A0A4D4J693_9PSEU</name>
<evidence type="ECO:0000256" key="1">
    <source>
        <dbReference type="ARBA" id="ARBA00001947"/>
    </source>
</evidence>
<evidence type="ECO:0000259" key="12">
    <source>
        <dbReference type="PROSITE" id="PS50106"/>
    </source>
</evidence>
<dbReference type="RefSeq" id="WP_137813698.1">
    <property type="nucleotide sequence ID" value="NZ_BJFL01000008.1"/>
</dbReference>
<protein>
    <submittedName>
        <fullName evidence="13">Zn-dependent protease</fullName>
    </submittedName>
</protein>
<dbReference type="InterPro" id="IPR001478">
    <property type="entry name" value="PDZ"/>
</dbReference>
<gene>
    <name evidence="13" type="ORF">GTS_22230</name>
</gene>
<dbReference type="PANTHER" id="PTHR42837">
    <property type="entry name" value="REGULATOR OF SIGMA-E PROTEASE RSEP"/>
    <property type="match status" value="1"/>
</dbReference>
<evidence type="ECO:0000313" key="14">
    <source>
        <dbReference type="Proteomes" id="UP000298860"/>
    </source>
</evidence>
<evidence type="ECO:0000256" key="6">
    <source>
        <dbReference type="ARBA" id="ARBA00022801"/>
    </source>
</evidence>
<sequence length="409" mass="43631">MVAYVFGIVLFALGIGVSVALHEFGHLLTAKAFGMKVTRYFIGFGPRLWSFRRGETEYGLKAIPAGGFCEIVGMTALEQVPEADSPRAFYRKPVWQRVIVLCAGSVTHFILGFVILYFMAVSMGLPNLQDKPVVGEVSQCAPATQDPRTFQYSPCGPNDPAPARNAGIKPGDLIVSVAGRPTPTYTDVVNVTRQASGPTPFVVERGGQRLTLIVDVAKVQRVTDLNARPGQNNKLATVSAVGLANTTMFHYGAVGALGGATRFTGDMFAGAWTGLKQLPSKIPPLIKAIGGGQRDLNSPVSVVGATRIGGEAAEQGLWPLFVLLLANLNFFIGVFNLLPLLPLDGGHVAVNLYEKVRDSVRRLWGKPAGGPVDYTKLLPLTYAVIFVGGAVVLLTVTADIVNPIRVFGQ</sequence>
<keyword evidence="10 11" id="KW-0472">Membrane</keyword>
<comment type="caution">
    <text evidence="13">The sequence shown here is derived from an EMBL/GenBank/DDBJ whole genome shotgun (WGS) entry which is preliminary data.</text>
</comment>
<evidence type="ECO:0000256" key="5">
    <source>
        <dbReference type="ARBA" id="ARBA00022692"/>
    </source>
</evidence>
<dbReference type="Pfam" id="PF02163">
    <property type="entry name" value="Peptidase_M50"/>
    <property type="match status" value="1"/>
</dbReference>
<dbReference type="CDD" id="cd23081">
    <property type="entry name" value="cpPDZ_EcRseP-like"/>
    <property type="match status" value="1"/>
</dbReference>
<reference evidence="14" key="1">
    <citation type="submission" date="2019-04" db="EMBL/GenBank/DDBJ databases">
        <title>Draft genome sequence of Pseudonocardiaceae bacterium SL3-2-4.</title>
        <authorList>
            <person name="Ningsih F."/>
            <person name="Yokota A."/>
            <person name="Sakai Y."/>
            <person name="Nanatani K."/>
            <person name="Yabe S."/>
            <person name="Oetari A."/>
            <person name="Sjamsuridzal W."/>
        </authorList>
    </citation>
    <scope>NUCLEOTIDE SEQUENCE [LARGE SCALE GENOMIC DNA]</scope>
    <source>
        <strain evidence="14">SL3-2-4</strain>
    </source>
</reference>
<evidence type="ECO:0000256" key="11">
    <source>
        <dbReference type="SAM" id="Phobius"/>
    </source>
</evidence>
<dbReference type="GO" id="GO:0016020">
    <property type="term" value="C:membrane"/>
    <property type="evidence" value="ECO:0007669"/>
    <property type="project" value="UniProtKB-SubCell"/>
</dbReference>
<feature type="transmembrane region" description="Helical" evidence="11">
    <location>
        <begin position="98"/>
        <end position="121"/>
    </location>
</feature>
<dbReference type="InterPro" id="IPR004387">
    <property type="entry name" value="Pept_M50_Zn"/>
</dbReference>